<dbReference type="EMBL" id="ABDG02000027">
    <property type="protein sequence ID" value="EHK40689.1"/>
    <property type="molecule type" value="Genomic_DNA"/>
</dbReference>
<dbReference type="AlphaFoldDB" id="G9P6W3"/>
<dbReference type="OrthoDB" id="5817230at2759"/>
<proteinExistence type="predicted"/>
<sequence>MKERGKREKKPVLIRFYGVTSDLNATATGSLLPCTRAIVAVYGLLALSFHQMVAASFPAK</sequence>
<name>G9P6W3_HYPAI</name>
<dbReference type="Proteomes" id="UP000005426">
    <property type="component" value="Unassembled WGS sequence"/>
</dbReference>
<evidence type="ECO:0000313" key="2">
    <source>
        <dbReference type="Proteomes" id="UP000005426"/>
    </source>
</evidence>
<dbReference type="HOGENOM" id="CLU_2942056_0_0_1"/>
<organism evidence="1 2">
    <name type="scientific">Hypocrea atroviridis (strain ATCC 20476 / IMI 206040)</name>
    <name type="common">Trichoderma atroviride</name>
    <dbReference type="NCBI Taxonomy" id="452589"/>
    <lineage>
        <taxon>Eukaryota</taxon>
        <taxon>Fungi</taxon>
        <taxon>Dikarya</taxon>
        <taxon>Ascomycota</taxon>
        <taxon>Pezizomycotina</taxon>
        <taxon>Sordariomycetes</taxon>
        <taxon>Hypocreomycetidae</taxon>
        <taxon>Hypocreales</taxon>
        <taxon>Hypocreaceae</taxon>
        <taxon>Trichoderma</taxon>
    </lineage>
</organism>
<protein>
    <submittedName>
        <fullName evidence="1">Uncharacterized protein</fullName>
    </submittedName>
</protein>
<reference evidence="1 2" key="1">
    <citation type="journal article" date="2011" name="Genome Biol.">
        <title>Comparative genome sequence analysis underscores mycoparasitism as the ancestral life style of Trichoderma.</title>
        <authorList>
            <person name="Kubicek C.P."/>
            <person name="Herrera-Estrella A."/>
            <person name="Seidl-Seiboth V."/>
            <person name="Martinez D.A."/>
            <person name="Druzhinina I.S."/>
            <person name="Thon M."/>
            <person name="Zeilinger S."/>
            <person name="Casas-Flores S."/>
            <person name="Horwitz B.A."/>
            <person name="Mukherjee P.K."/>
            <person name="Mukherjee M."/>
            <person name="Kredics L."/>
            <person name="Alcaraz L.D."/>
            <person name="Aerts A."/>
            <person name="Antal Z."/>
            <person name="Atanasova L."/>
            <person name="Cervantes-Badillo M.G."/>
            <person name="Challacombe J."/>
            <person name="Chertkov O."/>
            <person name="McCluskey K."/>
            <person name="Coulpier F."/>
            <person name="Deshpande N."/>
            <person name="von Doehren H."/>
            <person name="Ebbole D.J."/>
            <person name="Esquivel-Naranjo E.U."/>
            <person name="Fekete E."/>
            <person name="Flipphi M."/>
            <person name="Glaser F."/>
            <person name="Gomez-Rodriguez E.Y."/>
            <person name="Gruber S."/>
            <person name="Han C."/>
            <person name="Henrissat B."/>
            <person name="Hermosa R."/>
            <person name="Hernandez-Onate M."/>
            <person name="Karaffa L."/>
            <person name="Kosti I."/>
            <person name="Le Crom S."/>
            <person name="Lindquist E."/>
            <person name="Lucas S."/>
            <person name="Luebeck M."/>
            <person name="Luebeck P.S."/>
            <person name="Margeot A."/>
            <person name="Metz B."/>
            <person name="Misra M."/>
            <person name="Nevalainen H."/>
            <person name="Omann M."/>
            <person name="Packer N."/>
            <person name="Perrone G."/>
            <person name="Uresti-Rivera E.E."/>
            <person name="Salamov A."/>
            <person name="Schmoll M."/>
            <person name="Seiboth B."/>
            <person name="Shapiro H."/>
            <person name="Sukno S."/>
            <person name="Tamayo-Ramos J.A."/>
            <person name="Tisch D."/>
            <person name="Wiest A."/>
            <person name="Wilkinson H.H."/>
            <person name="Zhang M."/>
            <person name="Coutinho P.M."/>
            <person name="Kenerley C.M."/>
            <person name="Monte E."/>
            <person name="Baker S.E."/>
            <person name="Grigoriev I.V."/>
        </authorList>
    </citation>
    <scope>NUCLEOTIDE SEQUENCE [LARGE SCALE GENOMIC DNA]</scope>
    <source>
        <strain evidence="2">ATCC 20476 / IMI 206040</strain>
    </source>
</reference>
<gene>
    <name evidence="1" type="ORF">TRIATDRAFT_258822</name>
</gene>
<comment type="caution">
    <text evidence="1">The sequence shown here is derived from an EMBL/GenBank/DDBJ whole genome shotgun (WGS) entry which is preliminary data.</text>
</comment>
<accession>G9P6W3</accession>
<evidence type="ECO:0000313" key="1">
    <source>
        <dbReference type="EMBL" id="EHK40689.1"/>
    </source>
</evidence>
<keyword evidence="2" id="KW-1185">Reference proteome</keyword>